<keyword evidence="7" id="KW-1185">Reference proteome</keyword>
<sequence length="463" mass="50475">MDSRDVTVGLGRGVPRSHTNGVGRGSSMRRSPPTVAHAVSNTASTGFLMSKSEAEKNSESVGGGGDASTVQGRQGRQGKESKSKVQAERKTELASARSQPMERKHDAAAVEHFFLDDVFGRLNLADASIQALNGQWISLPTYLEWLRDTDLLRKFVKLLSSHKPLIAEKTILDVGCGLGIWSLLCAKLGASRVLAIDSTPFISVSKNLIAKNECADVVSFLPSVTAALKELSHSTENTEVALILSDWIGTGFFNGNLLSHILAARDKLQPTPRILLGHVKLFVCAISDDSHHIFNKRWKHAGQIDFRPLRRLDLTTPIYGDAIIPESICTTSGALHTYDLAGMKSTEIGFTEEFCVNALPVCGKEALPVTALVIWCEVRDEVDGDLFLSTHPSAPRNRYGPTTFCFPVPPVLSRKSQMNGRLTFIPPEPVAADPVFILEYAVNDGPVEELFYGITETPRVFHS</sequence>
<dbReference type="Gene3D" id="2.70.160.11">
    <property type="entry name" value="Hnrnp arginine n-methyltransferase1"/>
    <property type="match status" value="1"/>
</dbReference>
<dbReference type="GO" id="GO:0042054">
    <property type="term" value="F:histone methyltransferase activity"/>
    <property type="evidence" value="ECO:0007669"/>
    <property type="project" value="TreeGrafter"/>
</dbReference>
<dbReference type="EMBL" id="MTYJ01000269">
    <property type="protein sequence ID" value="OWA52455.1"/>
    <property type="molecule type" value="Genomic_DNA"/>
</dbReference>
<evidence type="ECO:0000256" key="1">
    <source>
        <dbReference type="ARBA" id="ARBA00022603"/>
    </source>
</evidence>
<evidence type="ECO:0000313" key="7">
    <source>
        <dbReference type="Proteomes" id="UP000192578"/>
    </source>
</evidence>
<dbReference type="PANTHER" id="PTHR11006">
    <property type="entry name" value="PROTEIN ARGININE N-METHYLTRANSFERASE"/>
    <property type="match status" value="1"/>
</dbReference>
<gene>
    <name evidence="6" type="ORF">BV898_16909</name>
</gene>
<dbReference type="GO" id="GO:0032259">
    <property type="term" value="P:methylation"/>
    <property type="evidence" value="ECO:0007669"/>
    <property type="project" value="UniProtKB-KW"/>
</dbReference>
<dbReference type="SUPFAM" id="SSF53335">
    <property type="entry name" value="S-adenosyl-L-methionine-dependent methyltransferases"/>
    <property type="match status" value="1"/>
</dbReference>
<dbReference type="InterPro" id="IPR055135">
    <property type="entry name" value="PRMT_dom"/>
</dbReference>
<dbReference type="InterPro" id="IPR025799">
    <property type="entry name" value="Arg_MeTrfase"/>
</dbReference>
<dbReference type="Proteomes" id="UP000192578">
    <property type="component" value="Unassembled WGS sequence"/>
</dbReference>
<feature type="region of interest" description="Disordered" evidence="4">
    <location>
        <begin position="1"/>
        <end position="103"/>
    </location>
</feature>
<dbReference type="OrthoDB" id="413520at2759"/>
<keyword evidence="1" id="KW-0489">Methyltransferase</keyword>
<evidence type="ECO:0000256" key="2">
    <source>
        <dbReference type="ARBA" id="ARBA00022679"/>
    </source>
</evidence>
<comment type="caution">
    <text evidence="6">The sequence shown here is derived from an EMBL/GenBank/DDBJ whole genome shotgun (WGS) entry which is preliminary data.</text>
</comment>
<dbReference type="GO" id="GO:0016274">
    <property type="term" value="F:protein-arginine N-methyltransferase activity"/>
    <property type="evidence" value="ECO:0007669"/>
    <property type="project" value="InterPro"/>
</dbReference>
<proteinExistence type="predicted"/>
<dbReference type="Pfam" id="PF06325">
    <property type="entry name" value="PrmA"/>
    <property type="match status" value="1"/>
</dbReference>
<keyword evidence="3" id="KW-0949">S-adenosyl-L-methionine</keyword>
<dbReference type="InterPro" id="IPR029063">
    <property type="entry name" value="SAM-dependent_MTases_sf"/>
</dbReference>
<evidence type="ECO:0000256" key="3">
    <source>
        <dbReference type="ARBA" id="ARBA00022691"/>
    </source>
</evidence>
<dbReference type="GO" id="GO:0005634">
    <property type="term" value="C:nucleus"/>
    <property type="evidence" value="ECO:0007669"/>
    <property type="project" value="TreeGrafter"/>
</dbReference>
<evidence type="ECO:0000256" key="4">
    <source>
        <dbReference type="SAM" id="MobiDB-lite"/>
    </source>
</evidence>
<keyword evidence="2" id="KW-0808">Transferase</keyword>
<accession>A0A9X6NE34</accession>
<evidence type="ECO:0000259" key="5">
    <source>
        <dbReference type="Pfam" id="PF22528"/>
    </source>
</evidence>
<feature type="compositionally biased region" description="Basic and acidic residues" evidence="4">
    <location>
        <begin position="77"/>
        <end position="92"/>
    </location>
</feature>
<dbReference type="CDD" id="cd02440">
    <property type="entry name" value="AdoMet_MTases"/>
    <property type="match status" value="1"/>
</dbReference>
<dbReference type="PANTHER" id="PTHR11006:SF53">
    <property type="entry name" value="PROTEIN ARGININE N-METHYLTRANSFERASE 3"/>
    <property type="match status" value="1"/>
</dbReference>
<organism evidence="6 7">
    <name type="scientific">Hypsibius exemplaris</name>
    <name type="common">Freshwater tardigrade</name>
    <dbReference type="NCBI Taxonomy" id="2072580"/>
    <lineage>
        <taxon>Eukaryota</taxon>
        <taxon>Metazoa</taxon>
        <taxon>Ecdysozoa</taxon>
        <taxon>Tardigrada</taxon>
        <taxon>Eutardigrada</taxon>
        <taxon>Parachela</taxon>
        <taxon>Hypsibioidea</taxon>
        <taxon>Hypsibiidae</taxon>
        <taxon>Hypsibius</taxon>
    </lineage>
</organism>
<evidence type="ECO:0000313" key="6">
    <source>
        <dbReference type="EMBL" id="OWA52455.1"/>
    </source>
</evidence>
<dbReference type="Gene3D" id="3.40.50.150">
    <property type="entry name" value="Vaccinia Virus protein VP39"/>
    <property type="match status" value="1"/>
</dbReference>
<dbReference type="AlphaFoldDB" id="A0A9X6NE34"/>
<dbReference type="Pfam" id="PF22528">
    <property type="entry name" value="PRMT_C"/>
    <property type="match status" value="1"/>
</dbReference>
<protein>
    <recommendedName>
        <fullName evidence="5">Protein arginine N-methyltransferase domain-containing protein</fullName>
    </recommendedName>
</protein>
<feature type="domain" description="Protein arginine N-methyltransferase" evidence="5">
    <location>
        <begin position="280"/>
        <end position="444"/>
    </location>
</feature>
<reference evidence="7" key="1">
    <citation type="submission" date="2017-01" db="EMBL/GenBank/DDBJ databases">
        <title>Comparative genomics of anhydrobiosis in the tardigrade Hypsibius dujardini.</title>
        <authorList>
            <person name="Yoshida Y."/>
            <person name="Koutsovoulos G."/>
            <person name="Laetsch D."/>
            <person name="Stevens L."/>
            <person name="Kumar S."/>
            <person name="Horikawa D."/>
            <person name="Ishino K."/>
            <person name="Komine S."/>
            <person name="Tomita M."/>
            <person name="Blaxter M."/>
            <person name="Arakawa K."/>
        </authorList>
    </citation>
    <scope>NUCLEOTIDE SEQUENCE [LARGE SCALE GENOMIC DNA]</scope>
    <source>
        <strain evidence="7">Z151</strain>
    </source>
</reference>
<name>A0A9X6NE34_HYPEX</name>